<keyword evidence="1" id="KW-1133">Transmembrane helix</keyword>
<feature type="transmembrane region" description="Helical" evidence="1">
    <location>
        <begin position="227"/>
        <end position="249"/>
    </location>
</feature>
<feature type="transmembrane region" description="Helical" evidence="1">
    <location>
        <begin position="182"/>
        <end position="202"/>
    </location>
</feature>
<feature type="transmembrane region" description="Helical" evidence="1">
    <location>
        <begin position="336"/>
        <end position="355"/>
    </location>
</feature>
<feature type="transmembrane region" description="Helical" evidence="1">
    <location>
        <begin position="269"/>
        <end position="297"/>
    </location>
</feature>
<reference evidence="2 3" key="1">
    <citation type="journal article" date="2015" name="Genome Announc.">
        <title>Expanding the biotechnology potential of lactobacilli through comparative genomics of 213 strains and associated genera.</title>
        <authorList>
            <person name="Sun Z."/>
            <person name="Harris H.M."/>
            <person name="McCann A."/>
            <person name="Guo C."/>
            <person name="Argimon S."/>
            <person name="Zhang W."/>
            <person name="Yang X."/>
            <person name="Jeffery I.B."/>
            <person name="Cooney J.C."/>
            <person name="Kagawa T.F."/>
            <person name="Liu W."/>
            <person name="Song Y."/>
            <person name="Salvetti E."/>
            <person name="Wrobel A."/>
            <person name="Rasinkangas P."/>
            <person name="Parkhill J."/>
            <person name="Rea M.C."/>
            <person name="O'Sullivan O."/>
            <person name="Ritari J."/>
            <person name="Douillard F.P."/>
            <person name="Paul Ross R."/>
            <person name="Yang R."/>
            <person name="Briner A.E."/>
            <person name="Felis G.E."/>
            <person name="de Vos W.M."/>
            <person name="Barrangou R."/>
            <person name="Klaenhammer T.R."/>
            <person name="Caufield P.W."/>
            <person name="Cui Y."/>
            <person name="Zhang H."/>
            <person name="O'Toole P.W."/>
        </authorList>
    </citation>
    <scope>NUCLEOTIDE SEQUENCE [LARGE SCALE GENOMIC DNA]</scope>
    <source>
        <strain evidence="2 3">DSM 7090</strain>
    </source>
</reference>
<protein>
    <submittedName>
        <fullName evidence="2">Membrane protein</fullName>
    </submittedName>
</protein>
<feature type="transmembrane region" description="Helical" evidence="1">
    <location>
        <begin position="125"/>
        <end position="145"/>
    </location>
</feature>
<dbReference type="EMBL" id="JQCP01000003">
    <property type="protein sequence ID" value="KRO01977.1"/>
    <property type="molecule type" value="Genomic_DNA"/>
</dbReference>
<keyword evidence="3" id="KW-1185">Reference proteome</keyword>
<accession>A0ABR5PZM3</accession>
<dbReference type="GeneID" id="84905105"/>
<proteinExistence type="predicted"/>
<evidence type="ECO:0000313" key="2">
    <source>
        <dbReference type="EMBL" id="KRO01977.1"/>
    </source>
</evidence>
<evidence type="ECO:0000313" key="3">
    <source>
        <dbReference type="Proteomes" id="UP000051927"/>
    </source>
</evidence>
<sequence>MDQKKPQASLGREVTKHIQEGEELLAKGAAALGDAASAAEKILVAEERDSAASPQGNDIKASIPRTTAQHTLYVISWIALLFGITDIVTSLISGYAVLMGISPAFSTDITHLGGYLVGGSNQYLLFYGFVIALGMLQMLTGFLGIRAANDAAKVNPFRALCYGIALLLVVVALWAWGNGKIIIFDPMVIITTIVYVGILSNLGERVKSEYDAGISGTTFIRSRYQRVLHFIAVTTIVINVAYFVVYAFLLGAADMSNYVSIPYTTEIRVFVAGIRPLSLLLDTISALFTLLVAAIALRGSNNARYIRPFVIIQFLVTSFNVAALIVSALFLGLSEVQASSVGAIVYNLITLYLGIRIEMGLPDSIVAKVLSHTKKDHTVS</sequence>
<organism evidence="2 3">
    <name type="scientific">Lancefieldella rimae</name>
    <dbReference type="NCBI Taxonomy" id="1383"/>
    <lineage>
        <taxon>Bacteria</taxon>
        <taxon>Bacillati</taxon>
        <taxon>Actinomycetota</taxon>
        <taxon>Coriobacteriia</taxon>
        <taxon>Coriobacteriales</taxon>
        <taxon>Atopobiaceae</taxon>
        <taxon>Lancefieldella</taxon>
    </lineage>
</organism>
<feature type="transmembrane region" description="Helical" evidence="1">
    <location>
        <begin position="309"/>
        <end position="330"/>
    </location>
</feature>
<feature type="transmembrane region" description="Helical" evidence="1">
    <location>
        <begin position="157"/>
        <end position="176"/>
    </location>
</feature>
<keyword evidence="1" id="KW-0472">Membrane</keyword>
<feature type="transmembrane region" description="Helical" evidence="1">
    <location>
        <begin position="72"/>
        <end position="105"/>
    </location>
</feature>
<name>A0ABR5PZM3_9ACTN</name>
<dbReference type="Proteomes" id="UP000051927">
    <property type="component" value="Unassembled WGS sequence"/>
</dbReference>
<keyword evidence="1" id="KW-0812">Transmembrane</keyword>
<dbReference type="RefSeq" id="WP_003150419.1">
    <property type="nucleotide sequence ID" value="NZ_JABZGV010000003.1"/>
</dbReference>
<gene>
    <name evidence="2" type="ORF">IV60_GL001227</name>
</gene>
<comment type="caution">
    <text evidence="2">The sequence shown here is derived from an EMBL/GenBank/DDBJ whole genome shotgun (WGS) entry which is preliminary data.</text>
</comment>
<evidence type="ECO:0000256" key="1">
    <source>
        <dbReference type="SAM" id="Phobius"/>
    </source>
</evidence>